<keyword evidence="3" id="KW-1185">Reference proteome</keyword>
<evidence type="ECO:0000313" key="3">
    <source>
        <dbReference type="Proteomes" id="UP000278143"/>
    </source>
</evidence>
<accession>A0A4V1J1L4</accession>
<feature type="compositionally biased region" description="Low complexity" evidence="1">
    <location>
        <begin position="79"/>
        <end position="90"/>
    </location>
</feature>
<sequence>MLAQQGNILKGGIVIVIIVVINVRRKRLSQSDERPPIKAAKLEVDNAEKEKGEEEEEEEEEEEIWEEVAIEEKASGREGQQSGAGNAAASDTPDTAAHASGSAIEIVLDNMPVMRERPSGVTKQERQTRVTVHHLHLLCLMAHWLQRHRRAYHPQIRALLLSLVPLDLLSYKEFEPVDSPARHGDGARGSAQGVDVFRGWLEELLLWWNEYYWIEFRIAAEEGKRPFSKDHTMGDENTAALLFTALMYSLGHRARLILHPEKKTWVAVDIFNSRIGQPDRMEEGGPLPYVTAFEYVGGKDIATTTARVTGRH</sequence>
<feature type="region of interest" description="Disordered" evidence="1">
    <location>
        <begin position="30"/>
        <end position="99"/>
    </location>
</feature>
<reference evidence="3" key="1">
    <citation type="journal article" date="2018" name="Nat. Microbiol.">
        <title>Leveraging single-cell genomics to expand the fungal tree of life.</title>
        <authorList>
            <person name="Ahrendt S.R."/>
            <person name="Quandt C.A."/>
            <person name="Ciobanu D."/>
            <person name="Clum A."/>
            <person name="Salamov A."/>
            <person name="Andreopoulos B."/>
            <person name="Cheng J.F."/>
            <person name="Woyke T."/>
            <person name="Pelin A."/>
            <person name="Henrissat B."/>
            <person name="Reynolds N.K."/>
            <person name="Benny G.L."/>
            <person name="Smith M.E."/>
            <person name="James T.Y."/>
            <person name="Grigoriev I.V."/>
        </authorList>
    </citation>
    <scope>NUCLEOTIDE SEQUENCE [LARGE SCALE GENOMIC DNA]</scope>
    <source>
        <strain evidence="3">Benny S71-1</strain>
    </source>
</reference>
<protein>
    <submittedName>
        <fullName evidence="2">Uncharacterized protein</fullName>
    </submittedName>
</protein>
<dbReference type="AlphaFoldDB" id="A0A4V1J1L4"/>
<organism evidence="2 3">
    <name type="scientific">Syncephalis pseudoplumigaleata</name>
    <dbReference type="NCBI Taxonomy" id="1712513"/>
    <lineage>
        <taxon>Eukaryota</taxon>
        <taxon>Fungi</taxon>
        <taxon>Fungi incertae sedis</taxon>
        <taxon>Zoopagomycota</taxon>
        <taxon>Zoopagomycotina</taxon>
        <taxon>Zoopagomycetes</taxon>
        <taxon>Zoopagales</taxon>
        <taxon>Piptocephalidaceae</taxon>
        <taxon>Syncephalis</taxon>
    </lineage>
</organism>
<dbReference type="Proteomes" id="UP000278143">
    <property type="component" value="Unassembled WGS sequence"/>
</dbReference>
<dbReference type="InterPro" id="IPR038765">
    <property type="entry name" value="Papain-like_cys_pep_sf"/>
</dbReference>
<gene>
    <name evidence="2" type="ORF">SYNPS1DRAFT_22575</name>
</gene>
<dbReference type="GO" id="GO:0071942">
    <property type="term" value="C:XPC complex"/>
    <property type="evidence" value="ECO:0007669"/>
    <property type="project" value="TreeGrafter"/>
</dbReference>
<dbReference type="PANTHER" id="PTHR12135">
    <property type="entry name" value="DNA REPAIR PROTEIN XP-C / RAD4"/>
    <property type="match status" value="1"/>
</dbReference>
<dbReference type="GO" id="GO:0006289">
    <property type="term" value="P:nucleotide-excision repair"/>
    <property type="evidence" value="ECO:0007669"/>
    <property type="project" value="InterPro"/>
</dbReference>
<dbReference type="SUPFAM" id="SSF54001">
    <property type="entry name" value="Cysteine proteinases"/>
    <property type="match status" value="1"/>
</dbReference>
<dbReference type="InterPro" id="IPR036985">
    <property type="entry name" value="Transglutaminase-like_sf"/>
</dbReference>
<dbReference type="Gene3D" id="3.90.260.10">
    <property type="entry name" value="Transglutaminase-like"/>
    <property type="match status" value="1"/>
</dbReference>
<evidence type="ECO:0000256" key="1">
    <source>
        <dbReference type="SAM" id="MobiDB-lite"/>
    </source>
</evidence>
<dbReference type="PANTHER" id="PTHR12135:SF0">
    <property type="entry name" value="DNA REPAIR PROTEIN COMPLEMENTING XP-C CELLS"/>
    <property type="match status" value="1"/>
</dbReference>
<dbReference type="GO" id="GO:0003684">
    <property type="term" value="F:damaged DNA binding"/>
    <property type="evidence" value="ECO:0007669"/>
    <property type="project" value="InterPro"/>
</dbReference>
<dbReference type="GO" id="GO:0006298">
    <property type="term" value="P:mismatch repair"/>
    <property type="evidence" value="ECO:0007669"/>
    <property type="project" value="TreeGrafter"/>
</dbReference>
<dbReference type="GO" id="GO:0005737">
    <property type="term" value="C:cytoplasm"/>
    <property type="evidence" value="ECO:0007669"/>
    <property type="project" value="TreeGrafter"/>
</dbReference>
<feature type="compositionally biased region" description="Basic and acidic residues" evidence="1">
    <location>
        <begin position="30"/>
        <end position="52"/>
    </location>
</feature>
<dbReference type="GO" id="GO:0000111">
    <property type="term" value="C:nucleotide-excision repair factor 2 complex"/>
    <property type="evidence" value="ECO:0007669"/>
    <property type="project" value="TreeGrafter"/>
</dbReference>
<proteinExistence type="predicted"/>
<evidence type="ECO:0000313" key="2">
    <source>
        <dbReference type="EMBL" id="RKP25469.1"/>
    </source>
</evidence>
<name>A0A4V1J1L4_9FUNG</name>
<dbReference type="InterPro" id="IPR004583">
    <property type="entry name" value="DNA_repair_Rad4"/>
</dbReference>
<dbReference type="GO" id="GO:0003697">
    <property type="term" value="F:single-stranded DNA binding"/>
    <property type="evidence" value="ECO:0007669"/>
    <property type="project" value="TreeGrafter"/>
</dbReference>
<dbReference type="OrthoDB" id="300780at2759"/>
<feature type="compositionally biased region" description="Acidic residues" evidence="1">
    <location>
        <begin position="53"/>
        <end position="69"/>
    </location>
</feature>
<dbReference type="EMBL" id="KZ989738">
    <property type="protein sequence ID" value="RKP25469.1"/>
    <property type="molecule type" value="Genomic_DNA"/>
</dbReference>